<comment type="subcellular location">
    <subcellularLocation>
        <location evidence="1">Cell membrane</location>
        <topology evidence="1">Single-pass membrane protein</topology>
    </subcellularLocation>
    <subcellularLocation>
        <location evidence="7">Cell membrane</location>
        <topology evidence="7">Single-pass type II membrane protein</topology>
    </subcellularLocation>
</comment>
<evidence type="ECO:0000256" key="1">
    <source>
        <dbReference type="ARBA" id="ARBA00004162"/>
    </source>
</evidence>
<dbReference type="STRING" id="1817863.A2Y62_05650"/>
<sequence>MAMQVGGSKSGPMSDINVTPFIDVCLVLLIIFMIVVTITMVQLGYLSKMPQTKTEQQPQPQATDDQIVIRILPPCRFGELKTCQIYVNKDFIHPNSFPDEIKKIIASRPRGQMIFFTAEDDVNFENAMKILDMIKNAGAESVGVLTEQVAGGAE</sequence>
<comment type="similarity">
    <text evidence="2 7">Belongs to the ExbD/TolR family.</text>
</comment>
<evidence type="ECO:0000256" key="6">
    <source>
        <dbReference type="ARBA" id="ARBA00023136"/>
    </source>
</evidence>
<dbReference type="GO" id="GO:0015031">
    <property type="term" value="P:protein transport"/>
    <property type="evidence" value="ECO:0007669"/>
    <property type="project" value="UniProtKB-KW"/>
</dbReference>
<protein>
    <recommendedName>
        <fullName evidence="11">Biopolymer transporter ExbD</fullName>
    </recommendedName>
</protein>
<dbReference type="Pfam" id="PF02472">
    <property type="entry name" value="ExbD"/>
    <property type="match status" value="1"/>
</dbReference>
<evidence type="ECO:0000313" key="10">
    <source>
        <dbReference type="Proteomes" id="UP000178943"/>
    </source>
</evidence>
<evidence type="ECO:0000256" key="2">
    <source>
        <dbReference type="ARBA" id="ARBA00005811"/>
    </source>
</evidence>
<evidence type="ECO:0000256" key="5">
    <source>
        <dbReference type="ARBA" id="ARBA00022989"/>
    </source>
</evidence>
<evidence type="ECO:0000256" key="3">
    <source>
        <dbReference type="ARBA" id="ARBA00022475"/>
    </source>
</evidence>
<evidence type="ECO:0000256" key="8">
    <source>
        <dbReference type="SAM" id="Phobius"/>
    </source>
</evidence>
<keyword evidence="6 8" id="KW-0472">Membrane</keyword>
<dbReference type="InterPro" id="IPR003400">
    <property type="entry name" value="ExbD"/>
</dbReference>
<dbReference type="GO" id="GO:0022857">
    <property type="term" value="F:transmembrane transporter activity"/>
    <property type="evidence" value="ECO:0007669"/>
    <property type="project" value="InterPro"/>
</dbReference>
<gene>
    <name evidence="9" type="ORF">A2Y62_05650</name>
</gene>
<dbReference type="PANTHER" id="PTHR30558:SF7">
    <property type="entry name" value="TOL-PAL SYSTEM PROTEIN TOLR"/>
    <property type="match status" value="1"/>
</dbReference>
<dbReference type="PANTHER" id="PTHR30558">
    <property type="entry name" value="EXBD MEMBRANE COMPONENT OF PMF-DRIVEN MACROMOLECULE IMPORT SYSTEM"/>
    <property type="match status" value="1"/>
</dbReference>
<keyword evidence="5 8" id="KW-1133">Transmembrane helix</keyword>
<reference evidence="9 10" key="1">
    <citation type="journal article" date="2016" name="Nat. Commun.">
        <title>Thousands of microbial genomes shed light on interconnected biogeochemical processes in an aquifer system.</title>
        <authorList>
            <person name="Anantharaman K."/>
            <person name="Brown C.T."/>
            <person name="Hug L.A."/>
            <person name="Sharon I."/>
            <person name="Castelle C.J."/>
            <person name="Probst A.J."/>
            <person name="Thomas B.C."/>
            <person name="Singh A."/>
            <person name="Wilkins M.J."/>
            <person name="Karaoz U."/>
            <person name="Brodie E.L."/>
            <person name="Williams K.H."/>
            <person name="Hubbard S.S."/>
            <person name="Banfield J.F."/>
        </authorList>
    </citation>
    <scope>NUCLEOTIDE SEQUENCE [LARGE SCALE GENOMIC DNA]</scope>
</reference>
<dbReference type="Gene3D" id="3.30.420.270">
    <property type="match status" value="1"/>
</dbReference>
<keyword evidence="3" id="KW-1003">Cell membrane</keyword>
<evidence type="ECO:0008006" key="11">
    <source>
        <dbReference type="Google" id="ProtNLM"/>
    </source>
</evidence>
<evidence type="ECO:0000256" key="7">
    <source>
        <dbReference type="RuleBase" id="RU003879"/>
    </source>
</evidence>
<accession>A0A1F5VXC7</accession>
<name>A0A1F5VXC7_9BACT</name>
<dbReference type="AlphaFoldDB" id="A0A1F5VXC7"/>
<keyword evidence="4 7" id="KW-0812">Transmembrane</keyword>
<keyword evidence="7" id="KW-0653">Protein transport</keyword>
<keyword evidence="7" id="KW-0813">Transport</keyword>
<dbReference type="GO" id="GO:0005886">
    <property type="term" value="C:plasma membrane"/>
    <property type="evidence" value="ECO:0007669"/>
    <property type="project" value="UniProtKB-SubCell"/>
</dbReference>
<dbReference type="EMBL" id="MFGW01000022">
    <property type="protein sequence ID" value="OGF68094.1"/>
    <property type="molecule type" value="Genomic_DNA"/>
</dbReference>
<evidence type="ECO:0000256" key="4">
    <source>
        <dbReference type="ARBA" id="ARBA00022692"/>
    </source>
</evidence>
<comment type="caution">
    <text evidence="9">The sequence shown here is derived from an EMBL/GenBank/DDBJ whole genome shotgun (WGS) entry which is preliminary data.</text>
</comment>
<feature type="transmembrane region" description="Helical" evidence="8">
    <location>
        <begin position="20"/>
        <end position="46"/>
    </location>
</feature>
<evidence type="ECO:0000313" key="9">
    <source>
        <dbReference type="EMBL" id="OGF68094.1"/>
    </source>
</evidence>
<dbReference type="Proteomes" id="UP000178943">
    <property type="component" value="Unassembled WGS sequence"/>
</dbReference>
<organism evidence="9 10">
    <name type="scientific">Candidatus Fischerbacteria bacterium RBG_13_37_8</name>
    <dbReference type="NCBI Taxonomy" id="1817863"/>
    <lineage>
        <taxon>Bacteria</taxon>
        <taxon>Candidatus Fischeribacteriota</taxon>
    </lineage>
</organism>
<proteinExistence type="inferred from homology"/>